<evidence type="ECO:0000313" key="1">
    <source>
        <dbReference type="EMBL" id="AKH46044.1"/>
    </source>
</evidence>
<dbReference type="EMBL" id="KR029578">
    <property type="protein sequence ID" value="AKH46044.1"/>
    <property type="molecule type" value="Genomic_DNA"/>
</dbReference>
<reference evidence="1" key="2">
    <citation type="submission" date="2015-03" db="EMBL/GenBank/DDBJ databases">
        <authorList>
            <person name="Chow C.-E.T."/>
            <person name="Winget D.M."/>
            <person name="White R.A.III."/>
            <person name="Hallam S.J."/>
            <person name="Suttle C.A."/>
        </authorList>
    </citation>
    <scope>NUCLEOTIDE SEQUENCE</scope>
    <source>
        <strain evidence="1">Anoxic3_3</strain>
    </source>
</reference>
<accession>A0A0F7L0J8</accession>
<reference evidence="1" key="1">
    <citation type="journal article" date="2015" name="Front. Microbiol.">
        <title>Combining genomic sequencing methods to explore viral diversity and reveal potential virus-host interactions.</title>
        <authorList>
            <person name="Chow C.E."/>
            <person name="Winget D.M."/>
            <person name="White R.A.III."/>
            <person name="Hallam S.J."/>
            <person name="Suttle C.A."/>
        </authorList>
    </citation>
    <scope>NUCLEOTIDE SEQUENCE</scope>
    <source>
        <strain evidence="1">Anoxic3_3</strain>
    </source>
</reference>
<sequence>MIISDIAKPKISPTNNPCIKKCLETPLINISNPSLSFCVTSLIRATRFESYTHAWVIVCYIL</sequence>
<proteinExistence type="predicted"/>
<name>A0A0F7L0J8_9VIRU</name>
<organism evidence="1">
    <name type="scientific">uncultured marine virus</name>
    <dbReference type="NCBI Taxonomy" id="186617"/>
    <lineage>
        <taxon>Viruses</taxon>
        <taxon>environmental samples</taxon>
    </lineage>
</organism>
<protein>
    <submittedName>
        <fullName evidence="1">Uncharacterized protein</fullName>
    </submittedName>
</protein>